<name>A0ABU5MYS4_9BACT</name>
<dbReference type="EMBL" id="JARVCO010000010">
    <property type="protein sequence ID" value="MDZ8119352.1"/>
    <property type="molecule type" value="Genomic_DNA"/>
</dbReference>
<keyword evidence="1" id="KW-0732">Signal</keyword>
<proteinExistence type="predicted"/>
<feature type="signal peptide" evidence="1">
    <location>
        <begin position="1"/>
        <end position="27"/>
    </location>
</feature>
<dbReference type="RefSeq" id="WP_322609136.1">
    <property type="nucleotide sequence ID" value="NZ_JARVCO010000010.1"/>
</dbReference>
<keyword evidence="3" id="KW-1185">Reference proteome</keyword>
<reference evidence="2 3" key="1">
    <citation type="journal article" date="2024" name="Appl. Environ. Microbiol.">
        <title>Pontiella agarivorans sp. nov., a novel marine anaerobic bacterium capable of degrading macroalgal polysaccharides and fixing nitrogen.</title>
        <authorList>
            <person name="Liu N."/>
            <person name="Kivenson V."/>
            <person name="Peng X."/>
            <person name="Cui Z."/>
            <person name="Lankiewicz T.S."/>
            <person name="Gosselin K.M."/>
            <person name="English C.J."/>
            <person name="Blair E.M."/>
            <person name="O'Malley M.A."/>
            <person name="Valentine D.L."/>
        </authorList>
    </citation>
    <scope>NUCLEOTIDE SEQUENCE [LARGE SCALE GENOMIC DNA]</scope>
    <source>
        <strain evidence="2 3">NLcol2</strain>
    </source>
</reference>
<comment type="caution">
    <text evidence="2">The sequence shown here is derived from an EMBL/GenBank/DDBJ whole genome shotgun (WGS) entry which is preliminary data.</text>
</comment>
<dbReference type="Proteomes" id="UP001290861">
    <property type="component" value="Unassembled WGS sequence"/>
</dbReference>
<evidence type="ECO:0000313" key="3">
    <source>
        <dbReference type="Proteomes" id="UP001290861"/>
    </source>
</evidence>
<sequence>MFETGMKKIRLMLCVTAGLFFLSTARAQMPHECLLLVNRKSQDSLKVANTYLAQRRIPQRNVIYLDLPENLYGGKATVTPEQFKWLIWEPANAAIRERGLENQILAWIYSCDFPIRVETDPSDRKQMSVGGLTFMRNKLPGLSLVEEGKFLSKLFAGPNERIKLNLNAMSLAMQKKGLGPEAKVPPEAAWLQRGLGDRMPLPSMMLGYTGENGNTVQEVLNALARGAASDHRGMRSGIYFVQSDDVRSKCREWQFYPAVNELQQRGIKATVTTNFPAGEKNVMGILMGAETVDAASVGSFANGAMAEHLTSWSAEFQKRQSKCTDWIAAGATASAGAVVEPYSNPNKFPSARFYVHYAAGCTMLESFYQSIACPLQTLLVGDPLAKPYAPAFGLRILGTDTVKNDFTYVAAVESKIQGAQFEYTFFVDGKIVQEQSDQNSFYLRVLNLSDGYHELRVTASIRHMVEYNMTVDKPIMVNRTGRSIRIQPEISRLAKHEHGIKVQPGGAEKPEKVRLVCGEVVLDEKVYADDVELVLDERVLGEGPNRIRAVGIYADGMNVSSAPLSLGITFAKD</sequence>
<evidence type="ECO:0008006" key="4">
    <source>
        <dbReference type="Google" id="ProtNLM"/>
    </source>
</evidence>
<evidence type="ECO:0000313" key="2">
    <source>
        <dbReference type="EMBL" id="MDZ8119352.1"/>
    </source>
</evidence>
<organism evidence="2 3">
    <name type="scientific">Pontiella agarivorans</name>
    <dbReference type="NCBI Taxonomy" id="3038953"/>
    <lineage>
        <taxon>Bacteria</taxon>
        <taxon>Pseudomonadati</taxon>
        <taxon>Kiritimatiellota</taxon>
        <taxon>Kiritimatiellia</taxon>
        <taxon>Kiritimatiellales</taxon>
        <taxon>Pontiellaceae</taxon>
        <taxon>Pontiella</taxon>
    </lineage>
</organism>
<accession>A0ABU5MYS4</accession>
<protein>
    <recommendedName>
        <fullName evidence="4">TIGR03790 family protein</fullName>
    </recommendedName>
</protein>
<feature type="chain" id="PRO_5047220100" description="TIGR03790 family protein" evidence="1">
    <location>
        <begin position="28"/>
        <end position="573"/>
    </location>
</feature>
<evidence type="ECO:0000256" key="1">
    <source>
        <dbReference type="SAM" id="SignalP"/>
    </source>
</evidence>
<gene>
    <name evidence="2" type="ORF">P9H32_12040</name>
</gene>